<dbReference type="OrthoDB" id="5421351at2"/>
<name>A0A5K7YSW3_9BACT</name>
<protein>
    <submittedName>
        <fullName evidence="1">Uncharacterized protein</fullName>
    </submittedName>
</protein>
<proteinExistence type="predicted"/>
<sequence length="122" mass="13584">MAIDEVRIGLKDRLDDFIKLAGSGQPVRLDIKIYEDIVKRVTRSESTDDIDVETDMSLLMASFQDASGVPDGPDTVSKVYAIGPINESEVDAKTTRHVANQRLKMDYARLKEAGITFGEVYF</sequence>
<dbReference type="EMBL" id="AP021874">
    <property type="protein sequence ID" value="BBO70091.1"/>
    <property type="molecule type" value="Genomic_DNA"/>
</dbReference>
<keyword evidence="2" id="KW-1185">Reference proteome</keyword>
<dbReference type="AlphaFoldDB" id="A0A5K7YSW3"/>
<gene>
    <name evidence="1" type="ORF">DSCA_40210</name>
</gene>
<dbReference type="KEGG" id="dalk:DSCA_40210"/>
<dbReference type="Proteomes" id="UP000427906">
    <property type="component" value="Chromosome"/>
</dbReference>
<accession>A0A5K7YSW3</accession>
<evidence type="ECO:0000313" key="1">
    <source>
        <dbReference type="EMBL" id="BBO70091.1"/>
    </source>
</evidence>
<dbReference type="RefSeq" id="WP_155318065.1">
    <property type="nucleotide sequence ID" value="NZ_AP021874.1"/>
</dbReference>
<organism evidence="1 2">
    <name type="scientific">Desulfosarcina alkanivorans</name>
    <dbReference type="NCBI Taxonomy" id="571177"/>
    <lineage>
        <taxon>Bacteria</taxon>
        <taxon>Pseudomonadati</taxon>
        <taxon>Thermodesulfobacteriota</taxon>
        <taxon>Desulfobacteria</taxon>
        <taxon>Desulfobacterales</taxon>
        <taxon>Desulfosarcinaceae</taxon>
        <taxon>Desulfosarcina</taxon>
    </lineage>
</organism>
<evidence type="ECO:0000313" key="2">
    <source>
        <dbReference type="Proteomes" id="UP000427906"/>
    </source>
</evidence>
<reference evidence="1 2" key="1">
    <citation type="submission" date="2019-11" db="EMBL/GenBank/DDBJ databases">
        <title>Comparative genomics of hydrocarbon-degrading Desulfosarcina strains.</title>
        <authorList>
            <person name="Watanabe M."/>
            <person name="Kojima H."/>
            <person name="Fukui M."/>
        </authorList>
    </citation>
    <scope>NUCLEOTIDE SEQUENCE [LARGE SCALE GENOMIC DNA]</scope>
    <source>
        <strain evidence="1 2">PL12</strain>
    </source>
</reference>